<dbReference type="EMBL" id="CP032487">
    <property type="protein sequence ID" value="QAX78939.1"/>
    <property type="molecule type" value="Genomic_DNA"/>
</dbReference>
<proteinExistence type="predicted"/>
<evidence type="ECO:0000313" key="1">
    <source>
        <dbReference type="EMBL" id="QAX78939.1"/>
    </source>
</evidence>
<reference evidence="2" key="1">
    <citation type="submission" date="2018-09" db="EMBL/GenBank/DDBJ databases">
        <title>Yersinia hibernicus sp. nov.</title>
        <authorList>
            <person name="Nguyen S.V."/>
            <person name="Mundanda D.M."/>
            <person name="Anes J."/>
            <person name="Fanning S."/>
        </authorList>
    </citation>
    <scope>NUCLEOTIDE SEQUENCE [LARGE SCALE GENOMIC DNA]</scope>
    <source>
        <strain evidence="2">CFS1934</strain>
    </source>
</reference>
<gene>
    <name evidence="1" type="ORF">D5F51_10435</name>
</gene>
<name>A0ABX5R043_9GAMM</name>
<keyword evidence="2" id="KW-1185">Reference proteome</keyword>
<evidence type="ECO:0000313" key="2">
    <source>
        <dbReference type="Proteomes" id="UP000288804"/>
    </source>
</evidence>
<accession>A0ABX5R043</accession>
<dbReference type="RefSeq" id="WP_129196605.1">
    <property type="nucleotide sequence ID" value="NZ_CABHXI010000067.1"/>
</dbReference>
<organism evidence="1 2">
    <name type="scientific">Yersinia hibernica</name>
    <dbReference type="NCBI Taxonomy" id="2339259"/>
    <lineage>
        <taxon>Bacteria</taxon>
        <taxon>Pseudomonadati</taxon>
        <taxon>Pseudomonadota</taxon>
        <taxon>Gammaproteobacteria</taxon>
        <taxon>Enterobacterales</taxon>
        <taxon>Yersiniaceae</taxon>
        <taxon>Yersinia</taxon>
    </lineage>
</organism>
<protein>
    <submittedName>
        <fullName evidence="1">Uncharacterized protein</fullName>
    </submittedName>
</protein>
<dbReference type="Proteomes" id="UP000288804">
    <property type="component" value="Chromosome"/>
</dbReference>
<sequence>MKKYIRVNSLGVCSERLETDKDISLLFHPAMRWIDITKLKNPPDIDWFYDGESFTPPEDKDKYVTQ</sequence>